<keyword evidence="2" id="KW-1133">Transmembrane helix</keyword>
<organism evidence="3 4">
    <name type="scientific">Pigmentiphaga daeguensis</name>
    <dbReference type="NCBI Taxonomy" id="414049"/>
    <lineage>
        <taxon>Bacteria</taxon>
        <taxon>Pseudomonadati</taxon>
        <taxon>Pseudomonadota</taxon>
        <taxon>Betaproteobacteria</taxon>
        <taxon>Burkholderiales</taxon>
        <taxon>Alcaligenaceae</taxon>
        <taxon>Pigmentiphaga</taxon>
    </lineage>
</organism>
<dbReference type="NCBIfam" id="TIGR00847">
    <property type="entry name" value="ccoS"/>
    <property type="match status" value="1"/>
</dbReference>
<evidence type="ECO:0000256" key="1">
    <source>
        <dbReference type="SAM" id="MobiDB-lite"/>
    </source>
</evidence>
<feature type="region of interest" description="Disordered" evidence="1">
    <location>
        <begin position="45"/>
        <end position="64"/>
    </location>
</feature>
<gene>
    <name evidence="3" type="ORF">GCM10009097_39770</name>
</gene>
<evidence type="ECO:0000256" key="2">
    <source>
        <dbReference type="SAM" id="Phobius"/>
    </source>
</evidence>
<proteinExistence type="predicted"/>
<evidence type="ECO:0008006" key="5">
    <source>
        <dbReference type="Google" id="ProtNLM"/>
    </source>
</evidence>
<evidence type="ECO:0000313" key="3">
    <source>
        <dbReference type="EMBL" id="GAA0518312.1"/>
    </source>
</evidence>
<name>A0ABN1CHH2_9BURK</name>
<keyword evidence="2" id="KW-0812">Transmembrane</keyword>
<accession>A0ABN1CHH2</accession>
<dbReference type="PANTHER" id="PTHR41532">
    <property type="entry name" value="FIXS PROTEIN"/>
    <property type="match status" value="1"/>
</dbReference>
<feature type="transmembrane region" description="Helical" evidence="2">
    <location>
        <begin position="6"/>
        <end position="26"/>
    </location>
</feature>
<protein>
    <recommendedName>
        <fullName evidence="5">Cytochrome oxidase maturation protein, cbb3-type</fullName>
    </recommendedName>
</protein>
<comment type="caution">
    <text evidence="3">The sequence shown here is derived from an EMBL/GenBank/DDBJ whole genome shotgun (WGS) entry which is preliminary data.</text>
</comment>
<keyword evidence="2" id="KW-0472">Membrane</keyword>
<dbReference type="Proteomes" id="UP001501706">
    <property type="component" value="Unassembled WGS sequence"/>
</dbReference>
<dbReference type="RefSeq" id="WP_176400611.1">
    <property type="nucleotide sequence ID" value="NZ_BAAAEN010000017.1"/>
</dbReference>
<dbReference type="Pfam" id="PF03597">
    <property type="entry name" value="FixS"/>
    <property type="match status" value="1"/>
</dbReference>
<dbReference type="InterPro" id="IPR004714">
    <property type="entry name" value="Cyt_oxidase_maturation_cbb3"/>
</dbReference>
<reference evidence="3 4" key="1">
    <citation type="journal article" date="2019" name="Int. J. Syst. Evol. Microbiol.">
        <title>The Global Catalogue of Microorganisms (GCM) 10K type strain sequencing project: providing services to taxonomists for standard genome sequencing and annotation.</title>
        <authorList>
            <consortium name="The Broad Institute Genomics Platform"/>
            <consortium name="The Broad Institute Genome Sequencing Center for Infectious Disease"/>
            <person name="Wu L."/>
            <person name="Ma J."/>
        </authorList>
    </citation>
    <scope>NUCLEOTIDE SEQUENCE [LARGE SCALE GENOMIC DNA]</scope>
    <source>
        <strain evidence="3 4">JCM 14330</strain>
    </source>
</reference>
<sequence length="64" mass="7143">METLYLLVPLSLMLVLAVVVVLWWAVQDGQFEDMEGADYAILMDDDRPSGVDEMPPSARSSREA</sequence>
<dbReference type="PANTHER" id="PTHR41532:SF1">
    <property type="entry name" value="FIXS PROTEIN"/>
    <property type="match status" value="1"/>
</dbReference>
<keyword evidence="4" id="KW-1185">Reference proteome</keyword>
<evidence type="ECO:0000313" key="4">
    <source>
        <dbReference type="Proteomes" id="UP001501706"/>
    </source>
</evidence>
<dbReference type="EMBL" id="BAAAEN010000017">
    <property type="protein sequence ID" value="GAA0518312.1"/>
    <property type="molecule type" value="Genomic_DNA"/>
</dbReference>